<proteinExistence type="predicted"/>
<protein>
    <submittedName>
        <fullName evidence="2">Uncharacterized protein</fullName>
    </submittedName>
</protein>
<evidence type="ECO:0000256" key="1">
    <source>
        <dbReference type="SAM" id="Phobius"/>
    </source>
</evidence>
<dbReference type="AlphaFoldDB" id="A0A1U9MIY5"/>
<dbReference type="KEGG" id="bapi:BBC0122_015960"/>
<accession>A0A1U9MIY5</accession>
<name>A0A1U9MIY5_9HYPH</name>
<keyword evidence="1" id="KW-0472">Membrane</keyword>
<evidence type="ECO:0000313" key="2">
    <source>
        <dbReference type="EMBL" id="AQT47698.1"/>
    </source>
</evidence>
<dbReference type="EMBL" id="CP015625">
    <property type="protein sequence ID" value="AQT47698.1"/>
    <property type="molecule type" value="Genomic_DNA"/>
</dbReference>
<sequence length="47" mass="4921">MRTASGAAIRWLASGIAFIGKTAIGLVCGLVSPVNLVRCLQARDYEA</sequence>
<organism evidence="2 3">
    <name type="scientific">Bartonella choladocola</name>
    <dbReference type="NCBI Taxonomy" id="2750995"/>
    <lineage>
        <taxon>Bacteria</taxon>
        <taxon>Pseudomonadati</taxon>
        <taxon>Pseudomonadota</taxon>
        <taxon>Alphaproteobacteria</taxon>
        <taxon>Hyphomicrobiales</taxon>
        <taxon>Bartonellaceae</taxon>
        <taxon>Bartonella</taxon>
    </lineage>
</organism>
<reference evidence="2 3" key="1">
    <citation type="submission" date="2016-11" db="EMBL/GenBank/DDBJ databases">
        <title>Comparative genomics of Bartonella apis.</title>
        <authorList>
            <person name="Engel P."/>
        </authorList>
    </citation>
    <scope>NUCLEOTIDE SEQUENCE [LARGE SCALE GENOMIC DNA]</scope>
    <source>
        <strain evidence="2 3">BBC0122</strain>
    </source>
</reference>
<evidence type="ECO:0000313" key="3">
    <source>
        <dbReference type="Proteomes" id="UP000189632"/>
    </source>
</evidence>
<keyword evidence="3" id="KW-1185">Reference proteome</keyword>
<keyword evidence="1" id="KW-0812">Transmembrane</keyword>
<feature type="transmembrane region" description="Helical" evidence="1">
    <location>
        <begin position="12"/>
        <end position="32"/>
    </location>
</feature>
<dbReference type="Proteomes" id="UP000189632">
    <property type="component" value="Chromosome"/>
</dbReference>
<gene>
    <name evidence="2" type="ORF">BBC0122_015960</name>
</gene>
<keyword evidence="1" id="KW-1133">Transmembrane helix</keyword>